<evidence type="ECO:0000256" key="1">
    <source>
        <dbReference type="SAM" id="Phobius"/>
    </source>
</evidence>
<name>A0A328C6R1_9DELT</name>
<dbReference type="EMBL" id="QHKO01000003">
    <property type="protein sequence ID" value="RAL22946.1"/>
    <property type="molecule type" value="Genomic_DNA"/>
</dbReference>
<accession>A0A328C6R1</accession>
<keyword evidence="1" id="KW-0812">Transmembrane</keyword>
<keyword evidence="1" id="KW-0472">Membrane</keyword>
<evidence type="ECO:0000313" key="3">
    <source>
        <dbReference type="Proteomes" id="UP000249169"/>
    </source>
</evidence>
<proteinExistence type="predicted"/>
<keyword evidence="1" id="KW-1133">Transmembrane helix</keyword>
<organism evidence="2 3">
    <name type="scientific">Lujinxingia litoralis</name>
    <dbReference type="NCBI Taxonomy" id="2211119"/>
    <lineage>
        <taxon>Bacteria</taxon>
        <taxon>Deltaproteobacteria</taxon>
        <taxon>Bradymonadales</taxon>
        <taxon>Lujinxingiaceae</taxon>
        <taxon>Lujinxingia</taxon>
    </lineage>
</organism>
<keyword evidence="3" id="KW-1185">Reference proteome</keyword>
<feature type="transmembrane region" description="Helical" evidence="1">
    <location>
        <begin position="160"/>
        <end position="180"/>
    </location>
</feature>
<gene>
    <name evidence="2" type="ORF">DL240_08625</name>
</gene>
<comment type="caution">
    <text evidence="2">The sequence shown here is derived from an EMBL/GenBank/DDBJ whole genome shotgun (WGS) entry which is preliminary data.</text>
</comment>
<feature type="transmembrane region" description="Helical" evidence="1">
    <location>
        <begin position="249"/>
        <end position="267"/>
    </location>
</feature>
<dbReference type="AlphaFoldDB" id="A0A328C6R1"/>
<feature type="transmembrane region" description="Helical" evidence="1">
    <location>
        <begin position="110"/>
        <end position="129"/>
    </location>
</feature>
<protein>
    <submittedName>
        <fullName evidence="2">Uncharacterized protein</fullName>
    </submittedName>
</protein>
<reference evidence="2 3" key="1">
    <citation type="submission" date="2018-05" db="EMBL/GenBank/DDBJ databases">
        <title>Lujinxingia marina gen. nov. sp. nov., a new facultative anaerobic member of the class Deltaproteobacteria, and proposal of Lujinxingaceae fam. nov.</title>
        <authorList>
            <person name="Li C.-M."/>
        </authorList>
    </citation>
    <scope>NUCLEOTIDE SEQUENCE [LARGE SCALE GENOMIC DNA]</scope>
    <source>
        <strain evidence="2 3">B210</strain>
    </source>
</reference>
<sequence>MDEPMTEGTSAHARVSGGRARAGALKWALLAFLMLNLWAQWLGAGLFAELRSADGSGLRILAMMVPLVVGVVGLVHAHPALRLLIFPVSFLPGMALLAEREWEAMSEPVALLMAVASFVLYLIVAAISGEEGELPAQQPADVHPGDGRAGDYRFFVRSRVLAVSAVLAAILGALYVSPAIKTSLVAQAAERAPLHLTFMAVVMLFAWVVMAYISAVLPALNWEYDRRQPVFSQSLARLMSSPRTLARRVMWRVVAAGAVIMVAFQTMR</sequence>
<feature type="transmembrane region" description="Helical" evidence="1">
    <location>
        <begin position="60"/>
        <end position="77"/>
    </location>
</feature>
<feature type="transmembrane region" description="Helical" evidence="1">
    <location>
        <begin position="192"/>
        <end position="213"/>
    </location>
</feature>
<feature type="transmembrane region" description="Helical" evidence="1">
    <location>
        <begin position="27"/>
        <end position="48"/>
    </location>
</feature>
<feature type="transmembrane region" description="Helical" evidence="1">
    <location>
        <begin position="83"/>
        <end position="98"/>
    </location>
</feature>
<evidence type="ECO:0000313" key="2">
    <source>
        <dbReference type="EMBL" id="RAL22946.1"/>
    </source>
</evidence>
<dbReference type="Proteomes" id="UP000249169">
    <property type="component" value="Unassembled WGS sequence"/>
</dbReference>